<dbReference type="InterPro" id="IPR041685">
    <property type="entry name" value="AAA_GajA/Old/RecF-like"/>
</dbReference>
<accession>A0A2Z4MK56</accession>
<dbReference type="Pfam" id="PF13175">
    <property type="entry name" value="AAA_15"/>
    <property type="match status" value="1"/>
</dbReference>
<dbReference type="Proteomes" id="UP000036061">
    <property type="component" value="Chromosome"/>
</dbReference>
<dbReference type="SUPFAM" id="SSF52540">
    <property type="entry name" value="P-loop containing nucleoside triphosphate hydrolases"/>
    <property type="match status" value="1"/>
</dbReference>
<dbReference type="AlphaFoldDB" id="A0A2Z4MK56"/>
<organism evidence="2 3">
    <name type="scientific">Brevibacillus brevis</name>
    <name type="common">Bacillus brevis</name>
    <dbReference type="NCBI Taxonomy" id="1393"/>
    <lineage>
        <taxon>Bacteria</taxon>
        <taxon>Bacillati</taxon>
        <taxon>Bacillota</taxon>
        <taxon>Bacilli</taxon>
        <taxon>Bacillales</taxon>
        <taxon>Paenibacillaceae</taxon>
        <taxon>Brevibacillus</taxon>
    </lineage>
</organism>
<evidence type="ECO:0000259" key="1">
    <source>
        <dbReference type="Pfam" id="PF13175"/>
    </source>
</evidence>
<evidence type="ECO:0000313" key="3">
    <source>
        <dbReference type="Proteomes" id="UP000036061"/>
    </source>
</evidence>
<dbReference type="InterPro" id="IPR027417">
    <property type="entry name" value="P-loop_NTPase"/>
</dbReference>
<dbReference type="RefSeq" id="WP_048033542.1">
    <property type="nucleotide sequence ID" value="NZ_CP030117.1"/>
</dbReference>
<protein>
    <recommendedName>
        <fullName evidence="1">Endonuclease GajA/Old nuclease/RecF-like AAA domain-containing protein</fullName>
    </recommendedName>
</protein>
<gene>
    <name evidence="2" type="ORF">AB432_018560</name>
</gene>
<sequence length="524" mass="60932">MLKKIRIKNLRSLIDTGEIDLKPLTLLVGKNSSGKSTFLRFFPLMKQTLETRTYDPILWYSSRYVDFGSYKESVNKKNSESIDFEFSFSVPRDYFYELTPIFVMRYRGGYSRRRATDKGKGPYHIKVCITCKEKYIEQIKVEFENHTFQIFLKSKEKLGKLIINDIEFENNQFGLNYLADSSSMLPRLVSKQSEKGIPIDEHFSNELVLLLKKYAHSKTSLETIYSIIEEIQFGKSEEILESLLKGVDSQRRLKETFKDITKDSSIFKNIENLVIGKHINPILIFLNFYLQNCFSRVNYIGPIRARAERYYRIQGLSVDEIDPQGENIPMILHNMTDKEKSEFSEWTSKHFGFEITTQLEGGHTSLRIKYNSSPEEMNLADTGFGHSQILPIILLFWKVLKFNKPNRYVSSYTRPTIHILVIEQPELHLHPALQARLIDTLINILVYSIGKIDIKVLIETHSETIINRIGQLLSQKIDGFKNDIVNVMIFNKQDSFDSTVEVTGYNEQGYLLSWPIGFFSPEDF</sequence>
<name>A0A2Z4MK56_BREBE</name>
<dbReference type="InterPro" id="IPR051396">
    <property type="entry name" value="Bact_Antivir_Def_Nuclease"/>
</dbReference>
<dbReference type="PANTHER" id="PTHR43581">
    <property type="entry name" value="ATP/GTP PHOSPHATASE"/>
    <property type="match status" value="1"/>
</dbReference>
<evidence type="ECO:0000313" key="2">
    <source>
        <dbReference type="EMBL" id="AWX56927.1"/>
    </source>
</evidence>
<feature type="domain" description="Endonuclease GajA/Old nuclease/RecF-like AAA" evidence="1">
    <location>
        <begin position="1"/>
        <end position="466"/>
    </location>
</feature>
<dbReference type="Gene3D" id="3.40.50.300">
    <property type="entry name" value="P-loop containing nucleotide triphosphate hydrolases"/>
    <property type="match status" value="1"/>
</dbReference>
<proteinExistence type="predicted"/>
<dbReference type="EMBL" id="CP030117">
    <property type="protein sequence ID" value="AWX56927.1"/>
    <property type="molecule type" value="Genomic_DNA"/>
</dbReference>
<reference evidence="2 3" key="1">
    <citation type="journal article" date="2015" name="Genome Announc.">
        <title>Draft Genome Sequence of Brevibacillus brevis DZQ7, a Plant Growth-Promoting Rhizobacterium with Broad-Spectrum Antimicrobial Activity.</title>
        <authorList>
            <person name="Hou Q."/>
            <person name="Wang C."/>
            <person name="Hou X."/>
            <person name="Xia Z."/>
            <person name="Ye J."/>
            <person name="Liu K."/>
            <person name="Liu H."/>
            <person name="Wang J."/>
            <person name="Guo H."/>
            <person name="Yu X."/>
            <person name="Yang Y."/>
            <person name="Du B."/>
            <person name="Ding Y."/>
        </authorList>
    </citation>
    <scope>NUCLEOTIDE SEQUENCE [LARGE SCALE GENOMIC DNA]</scope>
    <source>
        <strain evidence="2 3">DZQ7</strain>
    </source>
</reference>
<dbReference type="PANTHER" id="PTHR43581:SF2">
    <property type="entry name" value="EXCINUCLEASE ATPASE SUBUNIT"/>
    <property type="match status" value="1"/>
</dbReference>